<keyword evidence="3" id="KW-1185">Reference proteome</keyword>
<evidence type="ECO:0000313" key="2">
    <source>
        <dbReference type="EMBL" id="STY22301.1"/>
    </source>
</evidence>
<dbReference type="OrthoDB" id="9899533at2"/>
<name>A0A378LDY4_9GAMM</name>
<proteinExistence type="predicted"/>
<reference evidence="1 3" key="1">
    <citation type="submission" date="2015-11" db="EMBL/GenBank/DDBJ databases">
        <title>Genomic analysis of 38 Legionella species identifies large and diverse effector repertoires.</title>
        <authorList>
            <person name="Burstein D."/>
            <person name="Amaro F."/>
            <person name="Zusman T."/>
            <person name="Lifshitz Z."/>
            <person name="Cohen O."/>
            <person name="Gilbert J.A."/>
            <person name="Pupko T."/>
            <person name="Shuman H.A."/>
            <person name="Segal G."/>
        </authorList>
    </citation>
    <scope>NUCLEOTIDE SEQUENCE [LARGE SCALE GENOMIC DNA]</scope>
    <source>
        <strain evidence="1 3">SC-18-C9</strain>
    </source>
</reference>
<organism evidence="2 4">
    <name type="scientific">Legionella steigerwaltii</name>
    <dbReference type="NCBI Taxonomy" id="460"/>
    <lineage>
        <taxon>Bacteria</taxon>
        <taxon>Pseudomonadati</taxon>
        <taxon>Pseudomonadota</taxon>
        <taxon>Gammaproteobacteria</taxon>
        <taxon>Legionellales</taxon>
        <taxon>Legionellaceae</taxon>
        <taxon>Legionella</taxon>
    </lineage>
</organism>
<protein>
    <submittedName>
        <fullName evidence="2">Uncharacterized protein</fullName>
    </submittedName>
</protein>
<dbReference type="AlphaFoldDB" id="A0A378LDY4"/>
<evidence type="ECO:0000313" key="4">
    <source>
        <dbReference type="Proteomes" id="UP000255110"/>
    </source>
</evidence>
<sequence>MPNQLTSLKNITANSIMKHLIWEVNREKLSRTLPRELHELLVSKNKEKFFIDCFNEINKSKQNMEKFIKKAGIRLPDNYSVIHIKMKRCEDGQYDIVIDNTYVNFKAEKATMSEQKLMDSIVETISELAPKPTPSKLTTYHCSG</sequence>
<dbReference type="EMBL" id="LNYZ01000017">
    <property type="protein sequence ID" value="KTD76216.1"/>
    <property type="molecule type" value="Genomic_DNA"/>
</dbReference>
<dbReference type="Proteomes" id="UP000255110">
    <property type="component" value="Unassembled WGS sequence"/>
</dbReference>
<accession>A0A378LDY4</accession>
<dbReference type="RefSeq" id="WP_115324540.1">
    <property type="nucleotide sequence ID" value="NZ_CBCRVJ010000049.1"/>
</dbReference>
<dbReference type="Proteomes" id="UP000054820">
    <property type="component" value="Unassembled WGS sequence"/>
</dbReference>
<evidence type="ECO:0000313" key="3">
    <source>
        <dbReference type="Proteomes" id="UP000054820"/>
    </source>
</evidence>
<dbReference type="EMBL" id="UGOY01000001">
    <property type="protein sequence ID" value="STY22301.1"/>
    <property type="molecule type" value="Genomic_DNA"/>
</dbReference>
<reference evidence="2 4" key="2">
    <citation type="submission" date="2018-06" db="EMBL/GenBank/DDBJ databases">
        <authorList>
            <consortium name="Pathogen Informatics"/>
            <person name="Doyle S."/>
        </authorList>
    </citation>
    <scope>NUCLEOTIDE SEQUENCE [LARGE SCALE GENOMIC DNA]</scope>
    <source>
        <strain evidence="2 4">NCTC11991</strain>
    </source>
</reference>
<evidence type="ECO:0000313" key="1">
    <source>
        <dbReference type="EMBL" id="KTD76216.1"/>
    </source>
</evidence>
<gene>
    <name evidence="1" type="ORF">Lstg_2309</name>
    <name evidence="2" type="ORF">NCTC11991_00884</name>
</gene>